<dbReference type="EMBL" id="ABWK02000012">
    <property type="protein sequence ID" value="EEX69112.1"/>
    <property type="molecule type" value="Genomic_DNA"/>
</dbReference>
<protein>
    <submittedName>
        <fullName evidence="2">Uncharacterized protein</fullName>
    </submittedName>
</protein>
<accession>C9KLU8</accession>
<feature type="transmembrane region" description="Helical" evidence="1">
    <location>
        <begin position="12"/>
        <end position="32"/>
    </location>
</feature>
<dbReference type="Proteomes" id="UP000003671">
    <property type="component" value="Unassembled WGS sequence"/>
</dbReference>
<name>C9KLU8_9FIRM</name>
<dbReference type="AlphaFoldDB" id="C9KLU8"/>
<dbReference type="GeneID" id="93481246"/>
<keyword evidence="3" id="KW-1185">Reference proteome</keyword>
<proteinExistence type="predicted"/>
<evidence type="ECO:0000313" key="3">
    <source>
        <dbReference type="Proteomes" id="UP000003671"/>
    </source>
</evidence>
<dbReference type="eggNOG" id="ENOG5033F3T">
    <property type="taxonomic scope" value="Bacteria"/>
</dbReference>
<evidence type="ECO:0000256" key="1">
    <source>
        <dbReference type="SAM" id="Phobius"/>
    </source>
</evidence>
<gene>
    <name evidence="2" type="ORF">MITSMUL_04182</name>
</gene>
<evidence type="ECO:0000313" key="2">
    <source>
        <dbReference type="EMBL" id="EEX69112.1"/>
    </source>
</evidence>
<keyword evidence="1" id="KW-1133">Transmembrane helix</keyword>
<dbReference type="HOGENOM" id="CLU_1275420_0_0_9"/>
<dbReference type="RefSeq" id="WP_005840667.1">
    <property type="nucleotide sequence ID" value="NZ_GG697141.2"/>
</dbReference>
<organism evidence="2 3">
    <name type="scientific">Mitsuokella multacida DSM 20544</name>
    <dbReference type="NCBI Taxonomy" id="500635"/>
    <lineage>
        <taxon>Bacteria</taxon>
        <taxon>Bacillati</taxon>
        <taxon>Bacillota</taxon>
        <taxon>Negativicutes</taxon>
        <taxon>Selenomonadales</taxon>
        <taxon>Selenomonadaceae</taxon>
        <taxon>Mitsuokella</taxon>
    </lineage>
</organism>
<keyword evidence="1" id="KW-0812">Transmembrane</keyword>
<comment type="caution">
    <text evidence="2">The sequence shown here is derived from an EMBL/GenBank/DDBJ whole genome shotgun (WGS) entry which is preliminary data.</text>
</comment>
<keyword evidence="1" id="KW-0472">Membrane</keyword>
<sequence length="198" mass="21353">MWKQKGQGIVEYALILAFVVGIGGVLFANGNLADSIRSVFSNVNIQLSAATTAQNIIERLRQGRYEGLADELQGKPSKTLEITSDSAEGEKLAKELNIQAKPGDAWFVRVTTTGHTVFTYYSADANGGTTYDALKASYKNNPGYYYTKKDGNSHPVKIYEGNYNGTGSGTYYPNATGWVGPSPSGNGIIIDPTPINRL</sequence>
<reference evidence="2" key="1">
    <citation type="submission" date="2009-09" db="EMBL/GenBank/DDBJ databases">
        <authorList>
            <person name="Weinstock G."/>
            <person name="Sodergren E."/>
            <person name="Clifton S."/>
            <person name="Fulton L."/>
            <person name="Fulton B."/>
            <person name="Courtney L."/>
            <person name="Fronick C."/>
            <person name="Harrison M."/>
            <person name="Strong C."/>
            <person name="Farmer C."/>
            <person name="Delahaunty K."/>
            <person name="Markovic C."/>
            <person name="Hall O."/>
            <person name="Minx P."/>
            <person name="Tomlinson C."/>
            <person name="Mitreva M."/>
            <person name="Nelson J."/>
            <person name="Hou S."/>
            <person name="Wollam A."/>
            <person name="Pepin K.H."/>
            <person name="Johnson M."/>
            <person name="Bhonagiri V."/>
            <person name="Nash W.E."/>
            <person name="Warren W."/>
            <person name="Chinwalla A."/>
            <person name="Mardis E.R."/>
            <person name="Wilson R.K."/>
        </authorList>
    </citation>
    <scope>NUCLEOTIDE SEQUENCE [LARGE SCALE GENOMIC DNA]</scope>
    <source>
        <strain evidence="2">DSM 20544</strain>
    </source>
</reference>